<dbReference type="GO" id="GO:0030246">
    <property type="term" value="F:carbohydrate binding"/>
    <property type="evidence" value="ECO:0007669"/>
    <property type="project" value="InterPro"/>
</dbReference>
<dbReference type="Gene3D" id="2.60.420.10">
    <property type="entry name" value="Maltose phosphorylase, domain 3"/>
    <property type="match status" value="1"/>
</dbReference>
<evidence type="ECO:0000259" key="7">
    <source>
        <dbReference type="Pfam" id="PF03633"/>
    </source>
</evidence>
<dbReference type="InterPro" id="IPR005196">
    <property type="entry name" value="Glyco_hydro_65_N"/>
</dbReference>
<gene>
    <name evidence="9" type="ORF">CBP76_11995</name>
</gene>
<dbReference type="OrthoDB" id="9758855at2"/>
<dbReference type="SUPFAM" id="SSF48208">
    <property type="entry name" value="Six-hairpin glycosidases"/>
    <property type="match status" value="1"/>
</dbReference>
<feature type="binding site" evidence="5">
    <location>
        <begin position="363"/>
        <end position="364"/>
    </location>
    <ligand>
        <name>substrate</name>
    </ligand>
</feature>
<dbReference type="GO" id="GO:0016757">
    <property type="term" value="F:glycosyltransferase activity"/>
    <property type="evidence" value="ECO:0007669"/>
    <property type="project" value="UniProtKB-KW"/>
</dbReference>
<organism evidence="9 10">
    <name type="scientific">Companilactobacillus nuruki</name>
    <dbReference type="NCBI Taxonomy" id="1993540"/>
    <lineage>
        <taxon>Bacteria</taxon>
        <taxon>Bacillati</taxon>
        <taxon>Bacillota</taxon>
        <taxon>Bacilli</taxon>
        <taxon>Lactobacillales</taxon>
        <taxon>Lactobacillaceae</taxon>
        <taxon>Companilactobacillus</taxon>
    </lineage>
</organism>
<dbReference type="Gene3D" id="1.50.10.10">
    <property type="match status" value="1"/>
</dbReference>
<dbReference type="GO" id="GO:0005975">
    <property type="term" value="P:carbohydrate metabolic process"/>
    <property type="evidence" value="ECO:0007669"/>
    <property type="project" value="InterPro"/>
</dbReference>
<dbReference type="Pfam" id="PF03632">
    <property type="entry name" value="Glyco_hydro_65m"/>
    <property type="match status" value="1"/>
</dbReference>
<keyword evidence="2" id="KW-0328">Glycosyltransferase</keyword>
<feature type="domain" description="Glycoside hydrolase family 65 N-terminal" evidence="8">
    <location>
        <begin position="41"/>
        <end position="269"/>
    </location>
</feature>
<evidence type="ECO:0000256" key="4">
    <source>
        <dbReference type="PIRSR" id="PIRSR036289-50"/>
    </source>
</evidence>
<evidence type="ECO:0000256" key="3">
    <source>
        <dbReference type="ARBA" id="ARBA00022679"/>
    </source>
</evidence>
<feature type="active site" description="Proton donor" evidence="4">
    <location>
        <position position="506"/>
    </location>
</feature>
<dbReference type="PIRSF" id="PIRSF036289">
    <property type="entry name" value="Glycosyl_hydrolase_malt_phosph"/>
    <property type="match status" value="1"/>
</dbReference>
<comment type="caution">
    <text evidence="9">The sequence shown here is derived from an EMBL/GenBank/DDBJ whole genome shotgun (WGS) entry which is preliminary data.</text>
</comment>
<dbReference type="SUPFAM" id="SSF74650">
    <property type="entry name" value="Galactose mutarotase-like"/>
    <property type="match status" value="1"/>
</dbReference>
<name>A0A2N7ARI6_9LACO</name>
<dbReference type="Pfam" id="PF03633">
    <property type="entry name" value="Glyco_hydro_65C"/>
    <property type="match status" value="1"/>
</dbReference>
<evidence type="ECO:0000256" key="1">
    <source>
        <dbReference type="ARBA" id="ARBA00006768"/>
    </source>
</evidence>
<dbReference type="InterPro" id="IPR008928">
    <property type="entry name" value="6-hairpin_glycosidase_sf"/>
</dbReference>
<reference evidence="9 10" key="1">
    <citation type="submission" date="2017-05" db="EMBL/GenBank/DDBJ databases">
        <title>Lactobacillus nurukis nov., sp. nov., isolated from nuruk.</title>
        <authorList>
            <person name="Kim S.-J."/>
        </authorList>
    </citation>
    <scope>NUCLEOTIDE SEQUENCE [LARGE SCALE GENOMIC DNA]</scope>
    <source>
        <strain evidence="9 10">SYF10-1a</strain>
    </source>
</reference>
<evidence type="ECO:0000313" key="10">
    <source>
        <dbReference type="Proteomes" id="UP000235649"/>
    </source>
</evidence>
<dbReference type="AlphaFoldDB" id="A0A2N7ARI6"/>
<feature type="domain" description="Glycoside hydrolase family 65 central catalytic" evidence="6">
    <location>
        <begin position="331"/>
        <end position="710"/>
    </location>
</feature>
<sequence length="789" mass="91893">MNNKYVFKHISKKRWINMLFGVVTKPDNDWWIGRTKPDICHLSKLESLMFQGNGYFGIRGSVEEHYMEEKRDMFVMGTFDKYEDEATELPNLPDLVNLEIKINNEVMKLNHGEVSNFKRSLNIKNGEMTRSFIWKYNKNQYEFKFKRFVSMARLHLFISEVEVTPLTDNVRIQIKSGIDGQQTNCGTQHLVEGTKRLFNARFMQMQTRTQESKIKFALTEYHRIFLDETELNLNPHLKLSRRQIYANYSVDVNQGQTLTVVKYANIFSSKDKDLKCSVSEDSLLDLKKVGRIDYQALLAESTKVWEEDIWQNSNVEIQAHNNKPQIAVNFARYQLISNTPHDFGMNIGAKGMTGEGYKGHTFWDTEIFMLPYYILSLPHYAHNLLEYRYLGLIGAKRKAHQGCFHGAQYPWEAAMPADAESAPIWGNADIVTGRPMKILSGFLEQHVTSDVAYGVMSYLIATNDKIFAHRMGYEMILQCAKFWASRVEWNNEKNHYEITDVIGPDEYKEHVSNDAFTNYMAYWCMKRGAEIIADLRQNNLEVYDRLDQKINLKELFKALIQKSAMMYLPKPNTEEIIPQDDDYLSYKKIDISKYKDAEKDIEDVSEIFKDFDLKQLDKIQVTKQPDVLLMLLIFEDIFPKDTIIKNWNYYEPKTTHDSSLSYSPHAILANDLGLYDKAFEYFEKACQIDLGTNMESSVKGTHMAGFGGVWNTVVEAFGGVRITEKGLRVEPHLPSTWRSLKYSINWQGVKAEVYVTHTYFYVLTDGKIKFIYHQHEYQVEPKEKLVIEL</sequence>
<dbReference type="InterPro" id="IPR005194">
    <property type="entry name" value="Glyco_hydro_65_C"/>
</dbReference>
<proteinExistence type="inferred from homology"/>
<dbReference type="Proteomes" id="UP000235649">
    <property type="component" value="Unassembled WGS sequence"/>
</dbReference>
<keyword evidence="10" id="KW-1185">Reference proteome</keyword>
<dbReference type="InterPro" id="IPR011013">
    <property type="entry name" value="Gal_mutarotase_sf_dom"/>
</dbReference>
<dbReference type="EMBL" id="NIPR01000061">
    <property type="protein sequence ID" value="PMD67959.1"/>
    <property type="molecule type" value="Genomic_DNA"/>
</dbReference>
<evidence type="ECO:0000313" key="9">
    <source>
        <dbReference type="EMBL" id="PMD67959.1"/>
    </source>
</evidence>
<comment type="similarity">
    <text evidence="1">Belongs to the glycosyl hydrolase 65 family.</text>
</comment>
<dbReference type="Pfam" id="PF03636">
    <property type="entry name" value="Glyco_hydro_65N"/>
    <property type="match status" value="1"/>
</dbReference>
<keyword evidence="9" id="KW-0378">Hydrolase</keyword>
<dbReference type="InterPro" id="IPR037018">
    <property type="entry name" value="GH65_N"/>
</dbReference>
<evidence type="ECO:0000259" key="6">
    <source>
        <dbReference type="Pfam" id="PF03632"/>
    </source>
</evidence>
<dbReference type="InterPro" id="IPR005195">
    <property type="entry name" value="Glyco_hydro_65_M"/>
</dbReference>
<accession>A0A2N7ARI6</accession>
<dbReference type="InterPro" id="IPR017045">
    <property type="entry name" value="Malt_Pase/Glycosyl_Hdrlase"/>
</dbReference>
<dbReference type="GO" id="GO:0004553">
    <property type="term" value="F:hydrolase activity, hydrolyzing O-glycosyl compounds"/>
    <property type="evidence" value="ECO:0007669"/>
    <property type="project" value="TreeGrafter"/>
</dbReference>
<dbReference type="Gene3D" id="2.70.98.40">
    <property type="entry name" value="Glycoside hydrolase, family 65, N-terminal domain"/>
    <property type="match status" value="1"/>
</dbReference>
<dbReference type="PANTHER" id="PTHR11051:SF8">
    <property type="entry name" value="PROTEIN-GLUCOSYLGALACTOSYLHYDROXYLYSINE GLUCOSIDASE"/>
    <property type="match status" value="1"/>
</dbReference>
<dbReference type="PANTHER" id="PTHR11051">
    <property type="entry name" value="GLYCOSYL HYDROLASE-RELATED"/>
    <property type="match status" value="1"/>
</dbReference>
<feature type="domain" description="Glycoside hydrolase family 65 C-terminal" evidence="7">
    <location>
        <begin position="721"/>
        <end position="762"/>
    </location>
</feature>
<evidence type="ECO:0000259" key="8">
    <source>
        <dbReference type="Pfam" id="PF03636"/>
    </source>
</evidence>
<evidence type="ECO:0000256" key="2">
    <source>
        <dbReference type="ARBA" id="ARBA00022676"/>
    </source>
</evidence>
<evidence type="ECO:0000256" key="5">
    <source>
        <dbReference type="PIRSR" id="PIRSR036289-51"/>
    </source>
</evidence>
<feature type="binding site" evidence="5">
    <location>
        <begin position="623"/>
        <end position="624"/>
    </location>
    <ligand>
        <name>substrate</name>
    </ligand>
</feature>
<keyword evidence="3" id="KW-0808">Transferase</keyword>
<protein>
    <submittedName>
        <fullName evidence="9">Family 65 glycosyl hydrolase</fullName>
    </submittedName>
</protein>
<dbReference type="InterPro" id="IPR012341">
    <property type="entry name" value="6hp_glycosidase-like_sf"/>
</dbReference>